<comment type="subcellular location">
    <subcellularLocation>
        <location evidence="1">Membrane</location>
    </subcellularLocation>
</comment>
<dbReference type="GeneID" id="24564516"/>
<evidence type="ECO:0000256" key="5">
    <source>
        <dbReference type="ARBA" id="ARBA00023136"/>
    </source>
</evidence>
<evidence type="ECO:0000256" key="3">
    <source>
        <dbReference type="ARBA" id="ARBA00022692"/>
    </source>
</evidence>
<dbReference type="KEGG" id="bbig:BBBOND_0211220"/>
<comment type="similarity">
    <text evidence="2">Belongs to the FUN14 family.</text>
</comment>
<dbReference type="GO" id="GO:0016020">
    <property type="term" value="C:membrane"/>
    <property type="evidence" value="ECO:0007669"/>
    <property type="project" value="UniProtKB-SubCell"/>
</dbReference>
<reference evidence="8" key="1">
    <citation type="submission" date="2014-06" db="EMBL/GenBank/DDBJ databases">
        <authorList>
            <person name="Aslett M."/>
            <person name="De Silva N."/>
        </authorList>
    </citation>
    <scope>NUCLEOTIDE SEQUENCE [LARGE SCALE GENOMIC DNA]</scope>
    <source>
        <strain evidence="8">Bond</strain>
    </source>
</reference>
<organism evidence="7 8">
    <name type="scientific">Babesia bigemina</name>
    <dbReference type="NCBI Taxonomy" id="5866"/>
    <lineage>
        <taxon>Eukaryota</taxon>
        <taxon>Sar</taxon>
        <taxon>Alveolata</taxon>
        <taxon>Apicomplexa</taxon>
        <taxon>Aconoidasida</taxon>
        <taxon>Piroplasmida</taxon>
        <taxon>Babesiidae</taxon>
        <taxon>Babesia</taxon>
    </lineage>
</organism>
<dbReference type="OrthoDB" id="366279at2759"/>
<keyword evidence="5 6" id="KW-0472">Membrane</keyword>
<dbReference type="Pfam" id="PF04930">
    <property type="entry name" value="FUN14"/>
    <property type="match status" value="1"/>
</dbReference>
<proteinExistence type="inferred from homology"/>
<evidence type="ECO:0000256" key="6">
    <source>
        <dbReference type="SAM" id="Phobius"/>
    </source>
</evidence>
<dbReference type="Proteomes" id="UP000033188">
    <property type="component" value="Chromosome 2"/>
</dbReference>
<name>A0A061DD59_BABBI</name>
<dbReference type="RefSeq" id="XP_012768161.1">
    <property type="nucleotide sequence ID" value="XM_012912707.1"/>
</dbReference>
<keyword evidence="8" id="KW-1185">Reference proteome</keyword>
<accession>A0A061DD59</accession>
<keyword evidence="3 6" id="KW-0812">Transmembrane</keyword>
<feature type="transmembrane region" description="Helical" evidence="6">
    <location>
        <begin position="135"/>
        <end position="152"/>
    </location>
</feature>
<sequence>MADESAFDACTDGDRAFEARGTLESLWRAMTNGEGPESFDHISFAGGVCFGTGFSIVLGRTLRGFCLVAAGGLFTTLILNHYRLISINREAIAATVTSLALSARERIDEALQGSGGPLKFLSGPLFGQHLPRERVISALAGTGVGFTLGLIVF</sequence>
<protein>
    <recommendedName>
        <fullName evidence="9">FUN14 family protein</fullName>
    </recommendedName>
</protein>
<evidence type="ECO:0000256" key="1">
    <source>
        <dbReference type="ARBA" id="ARBA00004370"/>
    </source>
</evidence>
<evidence type="ECO:0008006" key="9">
    <source>
        <dbReference type="Google" id="ProtNLM"/>
    </source>
</evidence>
<dbReference type="OMA" id="GPESFDH"/>
<evidence type="ECO:0000256" key="4">
    <source>
        <dbReference type="ARBA" id="ARBA00022989"/>
    </source>
</evidence>
<evidence type="ECO:0000313" key="8">
    <source>
        <dbReference type="Proteomes" id="UP000033188"/>
    </source>
</evidence>
<gene>
    <name evidence="7" type="ORF">BBBOND_0211220</name>
</gene>
<evidence type="ECO:0000313" key="7">
    <source>
        <dbReference type="EMBL" id="CDR95975.1"/>
    </source>
</evidence>
<dbReference type="EMBL" id="LK391708">
    <property type="protein sequence ID" value="CDR95975.1"/>
    <property type="molecule type" value="Genomic_DNA"/>
</dbReference>
<dbReference type="InterPro" id="IPR007014">
    <property type="entry name" value="FUN14"/>
</dbReference>
<dbReference type="AlphaFoldDB" id="A0A061DD59"/>
<feature type="transmembrane region" description="Helical" evidence="6">
    <location>
        <begin position="62"/>
        <end position="79"/>
    </location>
</feature>
<evidence type="ECO:0000256" key="2">
    <source>
        <dbReference type="ARBA" id="ARBA00009160"/>
    </source>
</evidence>
<keyword evidence="4 6" id="KW-1133">Transmembrane helix</keyword>
<dbReference type="VEuPathDB" id="PiroplasmaDB:BBBOND_0211220"/>